<dbReference type="NCBIfam" id="NF047828">
    <property type="entry name" value="T3SSXpsI"/>
    <property type="match status" value="1"/>
</dbReference>
<evidence type="ECO:0000256" key="6">
    <source>
        <dbReference type="ARBA" id="ARBA00022692"/>
    </source>
</evidence>
<keyword evidence="11" id="KW-1185">Reference proteome</keyword>
<keyword evidence="7 9" id="KW-1133">Transmembrane helix</keyword>
<dbReference type="NCBIfam" id="TIGR02532">
    <property type="entry name" value="IV_pilin_GFxxxE"/>
    <property type="match status" value="1"/>
</dbReference>
<sequence length="152" mass="16619">MHGRRRASSSSRLARRPSGFTLIEVVVAFALLAGALTLLVGALSNAGRQVREADEVGRATLHAQSLLAQIGVGERLKPGTRQGEFEDGRFRWVLQITPYHDPARGKAATPEPMAAATRLLELDLDVRWGDGPRQHLRQRTLRLVRADAGGRP</sequence>
<evidence type="ECO:0000256" key="4">
    <source>
        <dbReference type="ARBA" id="ARBA00022481"/>
    </source>
</evidence>
<gene>
    <name evidence="10" type="ORF">ABB34_13255</name>
</gene>
<evidence type="ECO:0000256" key="2">
    <source>
        <dbReference type="ARBA" id="ARBA00008358"/>
    </source>
</evidence>
<dbReference type="Proteomes" id="UP000050940">
    <property type="component" value="Unassembled WGS sequence"/>
</dbReference>
<accession>A0A0R0DM06</accession>
<dbReference type="STRING" id="659018.ABB34_13255"/>
<dbReference type="GO" id="GO:0015628">
    <property type="term" value="P:protein secretion by the type II secretion system"/>
    <property type="evidence" value="ECO:0007669"/>
    <property type="project" value="InterPro"/>
</dbReference>
<evidence type="ECO:0000256" key="8">
    <source>
        <dbReference type="ARBA" id="ARBA00023136"/>
    </source>
</evidence>
<dbReference type="GO" id="GO:0005886">
    <property type="term" value="C:plasma membrane"/>
    <property type="evidence" value="ECO:0007669"/>
    <property type="project" value="UniProtKB-SubCell"/>
</dbReference>
<comment type="similarity">
    <text evidence="2">Belongs to the GSP I family.</text>
</comment>
<keyword evidence="3" id="KW-1003">Cell membrane</keyword>
<dbReference type="PANTHER" id="PTHR38779">
    <property type="entry name" value="TYPE II SECRETION SYSTEM PROTEIN I-RELATED"/>
    <property type="match status" value="1"/>
</dbReference>
<dbReference type="AlphaFoldDB" id="A0A0R0DM06"/>
<evidence type="ECO:0000256" key="7">
    <source>
        <dbReference type="ARBA" id="ARBA00022989"/>
    </source>
</evidence>
<dbReference type="Pfam" id="PF07963">
    <property type="entry name" value="N_methyl"/>
    <property type="match status" value="1"/>
</dbReference>
<evidence type="ECO:0008006" key="12">
    <source>
        <dbReference type="Google" id="ProtNLM"/>
    </source>
</evidence>
<keyword evidence="4" id="KW-0488">Methylation</keyword>
<dbReference type="EMBL" id="LDJP01000085">
    <property type="protein sequence ID" value="KRG82991.1"/>
    <property type="molecule type" value="Genomic_DNA"/>
</dbReference>
<name>A0A0R0DM06_9GAMM</name>
<evidence type="ECO:0000256" key="3">
    <source>
        <dbReference type="ARBA" id="ARBA00022475"/>
    </source>
</evidence>
<keyword evidence="5" id="KW-0997">Cell inner membrane</keyword>
<comment type="subcellular location">
    <subcellularLocation>
        <location evidence="1">Cell inner membrane</location>
        <topology evidence="1">Single-pass membrane protein</topology>
    </subcellularLocation>
</comment>
<keyword evidence="6 9" id="KW-0812">Transmembrane</keyword>
<dbReference type="PANTHER" id="PTHR38779:SF2">
    <property type="entry name" value="TYPE II SECRETION SYSTEM PROTEIN I-RELATED"/>
    <property type="match status" value="1"/>
</dbReference>
<comment type="caution">
    <text evidence="10">The sequence shown here is derived from an EMBL/GenBank/DDBJ whole genome shotgun (WGS) entry which is preliminary data.</text>
</comment>
<dbReference type="OrthoDB" id="7864109at2"/>
<dbReference type="InterPro" id="IPR010052">
    <property type="entry name" value="T2SS_protein-GspI"/>
</dbReference>
<dbReference type="PROSITE" id="PS00409">
    <property type="entry name" value="PROKAR_NTER_METHYL"/>
    <property type="match status" value="1"/>
</dbReference>
<organism evidence="10 11">
    <name type="scientific">Stenotrophomonas daejeonensis</name>
    <dbReference type="NCBI Taxonomy" id="659018"/>
    <lineage>
        <taxon>Bacteria</taxon>
        <taxon>Pseudomonadati</taxon>
        <taxon>Pseudomonadota</taxon>
        <taxon>Gammaproteobacteria</taxon>
        <taxon>Lysobacterales</taxon>
        <taxon>Lysobacteraceae</taxon>
        <taxon>Stenotrophomonas</taxon>
    </lineage>
</organism>
<reference evidence="10 11" key="1">
    <citation type="submission" date="2015-05" db="EMBL/GenBank/DDBJ databases">
        <title>Genome sequencing and analysis of members of genus Stenotrophomonas.</title>
        <authorList>
            <person name="Patil P.P."/>
            <person name="Midha S."/>
            <person name="Patil P.B."/>
        </authorList>
    </citation>
    <scope>NUCLEOTIDE SEQUENCE [LARGE SCALE GENOMIC DNA]</scope>
    <source>
        <strain evidence="10 11">JCM 16244</strain>
    </source>
</reference>
<dbReference type="GO" id="GO:0015627">
    <property type="term" value="C:type II protein secretion system complex"/>
    <property type="evidence" value="ECO:0007669"/>
    <property type="project" value="InterPro"/>
</dbReference>
<dbReference type="RefSeq" id="WP_057641808.1">
    <property type="nucleotide sequence ID" value="NZ_LDJP01000085.1"/>
</dbReference>
<dbReference type="PATRIC" id="fig|659018.3.peg.2859"/>
<dbReference type="InterPro" id="IPR012902">
    <property type="entry name" value="N_methyl_site"/>
</dbReference>
<evidence type="ECO:0000256" key="5">
    <source>
        <dbReference type="ARBA" id="ARBA00022519"/>
    </source>
</evidence>
<evidence type="ECO:0000256" key="9">
    <source>
        <dbReference type="SAM" id="Phobius"/>
    </source>
</evidence>
<keyword evidence="8 9" id="KW-0472">Membrane</keyword>
<evidence type="ECO:0000313" key="11">
    <source>
        <dbReference type="Proteomes" id="UP000050940"/>
    </source>
</evidence>
<protein>
    <recommendedName>
        <fullName evidence="12">General secretion pathway protein GspI</fullName>
    </recommendedName>
</protein>
<evidence type="ECO:0000256" key="1">
    <source>
        <dbReference type="ARBA" id="ARBA00004377"/>
    </source>
</evidence>
<proteinExistence type="inferred from homology"/>
<feature type="transmembrane region" description="Helical" evidence="9">
    <location>
        <begin position="21"/>
        <end position="43"/>
    </location>
</feature>
<evidence type="ECO:0000313" key="10">
    <source>
        <dbReference type="EMBL" id="KRG82991.1"/>
    </source>
</evidence>